<dbReference type="RefSeq" id="WP_006950708.1">
    <property type="nucleotide sequence ID" value="NZ_BAJI01000023.1"/>
</dbReference>
<dbReference type="Gene3D" id="3.30.460.10">
    <property type="entry name" value="Beta Polymerase, domain 2"/>
    <property type="match status" value="1"/>
</dbReference>
<comment type="function">
    <text evidence="2">Functions as a ribosomal silencing factor. Interacts with ribosomal protein uL14 (rplN), blocking formation of intersubunit bridge B8. Prevents association of the 30S and 50S ribosomal subunits and the formation of functional ribosomes, thus repressing translation.</text>
</comment>
<evidence type="ECO:0000313" key="3">
    <source>
        <dbReference type="EMBL" id="EFM00771.1"/>
    </source>
</evidence>
<dbReference type="Pfam" id="PF02410">
    <property type="entry name" value="RsfS"/>
    <property type="match status" value="1"/>
</dbReference>
<comment type="subcellular location">
    <subcellularLocation>
        <location evidence="2">Cytoplasm</location>
    </subcellularLocation>
</comment>
<organism evidence="3 4">
    <name type="scientific">Hoylesella marshii DSM 16973 = JCM 13450</name>
    <dbReference type="NCBI Taxonomy" id="862515"/>
    <lineage>
        <taxon>Bacteria</taxon>
        <taxon>Pseudomonadati</taxon>
        <taxon>Bacteroidota</taxon>
        <taxon>Bacteroidia</taxon>
        <taxon>Bacteroidales</taxon>
        <taxon>Prevotellaceae</taxon>
        <taxon>Hoylesella</taxon>
    </lineage>
</organism>
<keyword evidence="2" id="KW-0678">Repressor</keyword>
<comment type="caution">
    <text evidence="3">The sequence shown here is derived from an EMBL/GenBank/DDBJ whole genome shotgun (WGS) entry which is preliminary data.</text>
</comment>
<gene>
    <name evidence="2" type="primary">rsfS</name>
    <name evidence="3" type="ORF">HMPREF0658_2294</name>
</gene>
<sequence>METTERLVESITKGIQEKKGRGIVIADLKEIDGAICRYFVVCQGNSPQQVEAIAEAIGDSARTELQEKPVNVVGMEQASWVAMDYVDVMVHIFLPEARTFYDIENLWEDARLTHVADLD</sequence>
<dbReference type="OrthoDB" id="9793681at2"/>
<dbReference type="eggNOG" id="COG0799">
    <property type="taxonomic scope" value="Bacteria"/>
</dbReference>
<dbReference type="SUPFAM" id="SSF81301">
    <property type="entry name" value="Nucleotidyltransferase"/>
    <property type="match status" value="1"/>
</dbReference>
<keyword evidence="2" id="KW-0963">Cytoplasm</keyword>
<comment type="similarity">
    <text evidence="1 2">Belongs to the Iojap/RsfS family.</text>
</comment>
<evidence type="ECO:0000256" key="1">
    <source>
        <dbReference type="ARBA" id="ARBA00010574"/>
    </source>
</evidence>
<dbReference type="PANTHER" id="PTHR21043:SF0">
    <property type="entry name" value="MITOCHONDRIAL ASSEMBLY OF RIBOSOMAL LARGE SUBUNIT PROTEIN 1"/>
    <property type="match status" value="1"/>
</dbReference>
<dbReference type="EMBL" id="AEEI01000067">
    <property type="protein sequence ID" value="EFM00771.1"/>
    <property type="molecule type" value="Genomic_DNA"/>
</dbReference>
<proteinExistence type="inferred from homology"/>
<keyword evidence="2" id="KW-0810">Translation regulation</keyword>
<reference evidence="3" key="1">
    <citation type="submission" date="2010-07" db="EMBL/GenBank/DDBJ databases">
        <authorList>
            <person name="Muzny D."/>
            <person name="Qin X."/>
            <person name="Deng J."/>
            <person name="Jiang H."/>
            <person name="Liu Y."/>
            <person name="Qu J."/>
            <person name="Song X.-Z."/>
            <person name="Zhang L."/>
            <person name="Thornton R."/>
            <person name="Coyle M."/>
            <person name="Francisco L."/>
            <person name="Jackson L."/>
            <person name="Javaid M."/>
            <person name="Korchina V."/>
            <person name="Kovar C."/>
            <person name="Mata R."/>
            <person name="Mathew T."/>
            <person name="Ngo R."/>
            <person name="Nguyen L."/>
            <person name="Nguyen N."/>
            <person name="Okwuonu G."/>
            <person name="Ongeri F."/>
            <person name="Pham C."/>
            <person name="Simmons D."/>
            <person name="Wilczek-Boney K."/>
            <person name="Hale W."/>
            <person name="Jakkamsetti A."/>
            <person name="Pham P."/>
            <person name="Ruth R."/>
            <person name="San Lucas F."/>
            <person name="Warren J."/>
            <person name="Zhang J."/>
            <person name="Zhao Z."/>
            <person name="Zhou C."/>
            <person name="Zhu D."/>
            <person name="Lee S."/>
            <person name="Bess C."/>
            <person name="Blankenburg K."/>
            <person name="Forbes L."/>
            <person name="Fu Q."/>
            <person name="Gubbala S."/>
            <person name="Hirani K."/>
            <person name="Jayaseelan J.C."/>
            <person name="Lara F."/>
            <person name="Munidasa M."/>
            <person name="Palculict T."/>
            <person name="Patil S."/>
            <person name="Pu L.-L."/>
            <person name="Saada N."/>
            <person name="Tang L."/>
            <person name="Weissenberger G."/>
            <person name="Zhu Y."/>
            <person name="Hemphill L."/>
            <person name="Shang Y."/>
            <person name="Youmans B."/>
            <person name="Ayvaz T."/>
            <person name="Ross M."/>
            <person name="Santibanez J."/>
            <person name="Aqrawi P."/>
            <person name="Gross S."/>
            <person name="Joshi V."/>
            <person name="Fowler G."/>
            <person name="Nazareth L."/>
            <person name="Reid J."/>
            <person name="Worley K."/>
            <person name="Petrosino J."/>
            <person name="Highlander S."/>
            <person name="Gibbs R."/>
        </authorList>
    </citation>
    <scope>NUCLEOTIDE SEQUENCE [LARGE SCALE GENOMIC DNA]</scope>
    <source>
        <strain evidence="3">DSM 16973</strain>
    </source>
</reference>
<dbReference type="Proteomes" id="UP000004394">
    <property type="component" value="Unassembled WGS sequence"/>
</dbReference>
<comment type="subunit">
    <text evidence="2">Interacts with ribosomal protein uL14 (rplN).</text>
</comment>
<protein>
    <recommendedName>
        <fullName evidence="2">Ribosomal silencing factor RsfS</fullName>
    </recommendedName>
</protein>
<dbReference type="InterPro" id="IPR004394">
    <property type="entry name" value="Iojap/RsfS/C7orf30"/>
</dbReference>
<dbReference type="GO" id="GO:0042256">
    <property type="term" value="P:cytosolic ribosome assembly"/>
    <property type="evidence" value="ECO:0007669"/>
    <property type="project" value="UniProtKB-UniRule"/>
</dbReference>
<dbReference type="NCBIfam" id="TIGR00090">
    <property type="entry name" value="rsfS_iojap_ybeB"/>
    <property type="match status" value="1"/>
</dbReference>
<dbReference type="InterPro" id="IPR043519">
    <property type="entry name" value="NT_sf"/>
</dbReference>
<dbReference type="GO" id="GO:0005737">
    <property type="term" value="C:cytoplasm"/>
    <property type="evidence" value="ECO:0007669"/>
    <property type="project" value="UniProtKB-SubCell"/>
</dbReference>
<accession>E0NVT9</accession>
<dbReference type="GO" id="GO:0043023">
    <property type="term" value="F:ribosomal large subunit binding"/>
    <property type="evidence" value="ECO:0007669"/>
    <property type="project" value="TreeGrafter"/>
</dbReference>
<dbReference type="GO" id="GO:0017148">
    <property type="term" value="P:negative regulation of translation"/>
    <property type="evidence" value="ECO:0007669"/>
    <property type="project" value="UniProtKB-UniRule"/>
</dbReference>
<dbReference type="HOGENOM" id="CLU_092688_2_2_10"/>
<evidence type="ECO:0000313" key="4">
    <source>
        <dbReference type="Proteomes" id="UP000004394"/>
    </source>
</evidence>
<keyword evidence="4" id="KW-1185">Reference proteome</keyword>
<dbReference type="AlphaFoldDB" id="E0NVT9"/>
<dbReference type="GO" id="GO:0090071">
    <property type="term" value="P:negative regulation of ribosome biogenesis"/>
    <property type="evidence" value="ECO:0007669"/>
    <property type="project" value="UniProtKB-UniRule"/>
</dbReference>
<dbReference type="HAMAP" id="MF_01477">
    <property type="entry name" value="Iojap_RsfS"/>
    <property type="match status" value="1"/>
</dbReference>
<name>E0NVT9_9BACT</name>
<dbReference type="STRING" id="862515.HMPREF0658_2294"/>
<dbReference type="PANTHER" id="PTHR21043">
    <property type="entry name" value="IOJAP SUPERFAMILY ORTHOLOG"/>
    <property type="match status" value="1"/>
</dbReference>
<evidence type="ECO:0000256" key="2">
    <source>
        <dbReference type="HAMAP-Rule" id="MF_01477"/>
    </source>
</evidence>